<accession>A0A8D8QIR3</accession>
<sequence>MWEPPVSQRASTILALTVDCVNLTKIITVATAVSVTSSCTRENIVKLKSSSRVPCRGGVTQPAAHATAPWNAATIQTATRAQVSAPALPTITSPTVVRIVSSVIATPLGLMMDNVTRRLASAGAEQGSLGAGVIHVLISTPK</sequence>
<dbReference type="EMBL" id="HBUF01080523">
    <property type="protein sequence ID" value="CAG6632723.1"/>
    <property type="molecule type" value="Transcribed_RNA"/>
</dbReference>
<dbReference type="EMBL" id="HBUF01411342">
    <property type="protein sequence ID" value="CAG6739108.1"/>
    <property type="molecule type" value="Transcribed_RNA"/>
</dbReference>
<dbReference type="EMBL" id="HBUF01411341">
    <property type="protein sequence ID" value="CAG6739105.1"/>
    <property type="molecule type" value="Transcribed_RNA"/>
</dbReference>
<name>A0A8D8QIR3_9HEMI</name>
<dbReference type="AlphaFoldDB" id="A0A8D8QIR3"/>
<dbReference type="EMBL" id="HBUF01080522">
    <property type="protein sequence ID" value="CAG6632720.1"/>
    <property type="molecule type" value="Transcribed_RNA"/>
</dbReference>
<evidence type="ECO:0000313" key="1">
    <source>
        <dbReference type="EMBL" id="CAG6632723.1"/>
    </source>
</evidence>
<protein>
    <submittedName>
        <fullName evidence="1">Uncharacterized protein</fullName>
    </submittedName>
</protein>
<dbReference type="EMBL" id="HBUF01080520">
    <property type="protein sequence ID" value="CAG6632715.1"/>
    <property type="molecule type" value="Transcribed_RNA"/>
</dbReference>
<reference evidence="1" key="1">
    <citation type="submission" date="2021-05" db="EMBL/GenBank/DDBJ databases">
        <authorList>
            <person name="Alioto T."/>
            <person name="Alioto T."/>
            <person name="Gomez Garrido J."/>
        </authorList>
    </citation>
    <scope>NUCLEOTIDE SEQUENCE</scope>
</reference>
<organism evidence="1">
    <name type="scientific">Cacopsylla melanoneura</name>
    <dbReference type="NCBI Taxonomy" id="428564"/>
    <lineage>
        <taxon>Eukaryota</taxon>
        <taxon>Metazoa</taxon>
        <taxon>Ecdysozoa</taxon>
        <taxon>Arthropoda</taxon>
        <taxon>Hexapoda</taxon>
        <taxon>Insecta</taxon>
        <taxon>Pterygota</taxon>
        <taxon>Neoptera</taxon>
        <taxon>Paraneoptera</taxon>
        <taxon>Hemiptera</taxon>
        <taxon>Sternorrhyncha</taxon>
        <taxon>Psylloidea</taxon>
        <taxon>Psyllidae</taxon>
        <taxon>Psyllinae</taxon>
        <taxon>Cacopsylla</taxon>
    </lineage>
</organism>
<dbReference type="EMBL" id="HBUF01411340">
    <property type="protein sequence ID" value="CAG6739103.1"/>
    <property type="molecule type" value="Transcribed_RNA"/>
</dbReference>
<proteinExistence type="predicted"/>
<dbReference type="EMBL" id="HBUF01080521">
    <property type="protein sequence ID" value="CAG6632718.1"/>
    <property type="molecule type" value="Transcribed_RNA"/>
</dbReference>